<dbReference type="EMBL" id="CAJVPQ010004608">
    <property type="protein sequence ID" value="CAG8655180.1"/>
    <property type="molecule type" value="Genomic_DNA"/>
</dbReference>
<evidence type="ECO:0000313" key="2">
    <source>
        <dbReference type="Proteomes" id="UP000789570"/>
    </source>
</evidence>
<gene>
    <name evidence="1" type="ORF">FCALED_LOCUS11275</name>
</gene>
<dbReference type="AlphaFoldDB" id="A0A9N9E0J8"/>
<comment type="caution">
    <text evidence="1">The sequence shown here is derived from an EMBL/GenBank/DDBJ whole genome shotgun (WGS) entry which is preliminary data.</text>
</comment>
<dbReference type="OrthoDB" id="2443681at2759"/>
<organism evidence="1 2">
    <name type="scientific">Funneliformis caledonium</name>
    <dbReference type="NCBI Taxonomy" id="1117310"/>
    <lineage>
        <taxon>Eukaryota</taxon>
        <taxon>Fungi</taxon>
        <taxon>Fungi incertae sedis</taxon>
        <taxon>Mucoromycota</taxon>
        <taxon>Glomeromycotina</taxon>
        <taxon>Glomeromycetes</taxon>
        <taxon>Glomerales</taxon>
        <taxon>Glomeraceae</taxon>
        <taxon>Funneliformis</taxon>
    </lineage>
</organism>
<reference evidence="1" key="1">
    <citation type="submission" date="2021-06" db="EMBL/GenBank/DDBJ databases">
        <authorList>
            <person name="Kallberg Y."/>
            <person name="Tangrot J."/>
            <person name="Rosling A."/>
        </authorList>
    </citation>
    <scope>NUCLEOTIDE SEQUENCE</scope>
    <source>
        <strain evidence="1">UK204</strain>
    </source>
</reference>
<proteinExistence type="predicted"/>
<sequence>MSFEDENMGFWKNGCFNDYISNELEYDDPDKDYMLLENDDYSITTDNTSEIPSTPVTTTNDDNCIHEFLFDYEALQNAKEKISLDEYNDDDITWEDMDLVEKDSVSTTAGSNTDKDYRIDDTDIENKNLIPCIFDNYM</sequence>
<accession>A0A9N9E0J8</accession>
<keyword evidence="2" id="KW-1185">Reference proteome</keyword>
<evidence type="ECO:0000313" key="1">
    <source>
        <dbReference type="EMBL" id="CAG8655180.1"/>
    </source>
</evidence>
<protein>
    <submittedName>
        <fullName evidence="1">7459_t:CDS:1</fullName>
    </submittedName>
</protein>
<dbReference type="Proteomes" id="UP000789570">
    <property type="component" value="Unassembled WGS sequence"/>
</dbReference>
<name>A0A9N9E0J8_9GLOM</name>